<organism evidence="2 3">
    <name type="scientific">Paraoerskovia marina</name>
    <dbReference type="NCBI Taxonomy" id="545619"/>
    <lineage>
        <taxon>Bacteria</taxon>
        <taxon>Bacillati</taxon>
        <taxon>Actinomycetota</taxon>
        <taxon>Actinomycetes</taxon>
        <taxon>Micrococcales</taxon>
        <taxon>Cellulomonadaceae</taxon>
        <taxon>Paraoerskovia</taxon>
    </lineage>
</organism>
<dbReference type="InterPro" id="IPR007922">
    <property type="entry name" value="DciA-like"/>
</dbReference>
<dbReference type="Proteomes" id="UP000185663">
    <property type="component" value="Chromosome I"/>
</dbReference>
<dbReference type="AlphaFoldDB" id="A0A1H1N5W3"/>
<evidence type="ECO:0000256" key="1">
    <source>
        <dbReference type="SAM" id="MobiDB-lite"/>
    </source>
</evidence>
<dbReference type="PANTHER" id="PTHR36456:SF1">
    <property type="entry name" value="UPF0232 PROTEIN SCO3875"/>
    <property type="match status" value="1"/>
</dbReference>
<dbReference type="STRING" id="545619.SAMN04489860_0442"/>
<dbReference type="EMBL" id="LT629776">
    <property type="protein sequence ID" value="SDR94392.1"/>
    <property type="molecule type" value="Genomic_DNA"/>
</dbReference>
<feature type="region of interest" description="Disordered" evidence="1">
    <location>
        <begin position="177"/>
        <end position="196"/>
    </location>
</feature>
<keyword evidence="3" id="KW-1185">Reference proteome</keyword>
<sequence length="196" mass="20872">MSDPSVPAAPEGEDGDDGAPVADHRPLAERVDLTPPASVARAALDRARLQAKERGIRPGRRRPSPLADAATAERKGPGARDPQLFGDAITNLLRQRGWTADVTVGGVVGRWREIVGDDVANHCVAETFHDKVLVIRADSTAWATQMRILTPQVLNTIAKEVGDGVVTELTVLGPAGPSFKRGPRSVRGKGPRDTWG</sequence>
<evidence type="ECO:0000313" key="3">
    <source>
        <dbReference type="Proteomes" id="UP000185663"/>
    </source>
</evidence>
<dbReference type="eggNOG" id="COG5512">
    <property type="taxonomic scope" value="Bacteria"/>
</dbReference>
<dbReference type="OrthoDB" id="5516926at2"/>
<dbReference type="PANTHER" id="PTHR36456">
    <property type="entry name" value="UPF0232 PROTEIN SCO3875"/>
    <property type="match status" value="1"/>
</dbReference>
<evidence type="ECO:0000313" key="2">
    <source>
        <dbReference type="EMBL" id="SDR94392.1"/>
    </source>
</evidence>
<reference evidence="2 3" key="1">
    <citation type="submission" date="2016-10" db="EMBL/GenBank/DDBJ databases">
        <authorList>
            <person name="de Groot N.N."/>
        </authorList>
    </citation>
    <scope>NUCLEOTIDE SEQUENCE [LARGE SCALE GENOMIC DNA]</scope>
    <source>
        <strain evidence="2 3">DSM 22126</strain>
    </source>
</reference>
<feature type="region of interest" description="Disordered" evidence="1">
    <location>
        <begin position="1"/>
        <end position="82"/>
    </location>
</feature>
<feature type="compositionally biased region" description="Basic and acidic residues" evidence="1">
    <location>
        <begin position="22"/>
        <end position="32"/>
    </location>
</feature>
<feature type="compositionally biased region" description="Basic and acidic residues" evidence="1">
    <location>
        <begin position="43"/>
        <end position="56"/>
    </location>
</feature>
<accession>A0A1H1N5W3</accession>
<proteinExistence type="predicted"/>
<gene>
    <name evidence="2" type="ORF">SAMN04489860_0442</name>
</gene>
<name>A0A1H1N5W3_9CELL</name>
<dbReference type="Pfam" id="PF05258">
    <property type="entry name" value="DciA"/>
    <property type="match status" value="1"/>
</dbReference>
<dbReference type="RefSeq" id="WP_083371418.1">
    <property type="nucleotide sequence ID" value="NZ_LT629776.1"/>
</dbReference>
<protein>
    <submittedName>
        <fullName evidence="2">Predicted nucleic acid-binding protein, contains Zn-ribbon domain (Includes truncated derivatives)</fullName>
    </submittedName>
</protein>